<evidence type="ECO:0000256" key="6">
    <source>
        <dbReference type="ARBA" id="ARBA00023136"/>
    </source>
</evidence>
<dbReference type="SMART" id="SM00382">
    <property type="entry name" value="AAA"/>
    <property type="match status" value="2"/>
</dbReference>
<evidence type="ECO:0000256" key="7">
    <source>
        <dbReference type="SAM" id="Phobius"/>
    </source>
</evidence>
<sequence length="1167" mass="123476">MPLFRDLWSTAPLRTAVVAVLVLVNAVGMALAAALAGPVLVDHSMTAFVALAIALTAAVFSDTATGLLMARVSADWTADVRRRLCRVALGQDIPKLESTPVGELLDRIDNDVYQIGGDLRGSGIRVVQSVAIGLVSVVTALVVWWPAGVGMVVLATILVLWLAKPTQSIAPARMAEEEAWSDLAAVMEESIHGQDDVRTSLARPYVLRLFAARSREVLRLGRVVWRLSAKVTTMAVGVMRVGVAIAVVGGVWALTTGRIDGSRLTAIWLLVIGFAGVVEHMSRMVPELQNALGAWGRVLLLKGSAQEPVGGAPPPDADISVRGLTFRYPAAEASGRPAALRDVDLSFVRGRSYAVVGRTGSGKSTLAKVLTRSVDVPRGTVRLGDTDLVDIDLEGLRRWVAIVPQRTEILAGTLAENVALFDPELIGRAGTALAELGLSTWVAELPDGLETRLGEGGNVLSAGQEQLVAFARILVRDPHVVILDEATARLDPVTEGRVQQATQRLLRDRIGIVIAHRLSSVRRCDEVIVLADGAVLEAGPLRESERFAALMARSRGVSIGGVALADRPDEHDLVLGDETGPADVAPHQTSVRAAQTVPPKADPPPVAEPKRPGTLREILRLMTNDPRYGIAGLVIFCGMTLLGLDGSVLPYLWASLVDGSGGVFWPTVGIIAGLLVYLPMPYVSSVWYPEWWVRQMLRISLRLLHGQTGPRRVSKHTPAEVVAQAGDTERVVLMADHLVDQTICVFLLVSMTLVSQSLVPAGFFLATVLISGLVATAFGGRLERLARSTVAARAAFATALVSSLSAARTVKLAGASEPVLAHLAHLDFVRSDKQRREISTQVLARSTPSMVSGLLPIGAWALYLGGGLSGGAALVTVATLGAARWFAWTTASLVAQLPSARVWTRRTAAMAGQPDYSAEVPGVDISLGIAPAPVAAPRTPLRELELRGFSAVHEDGTIGVRDVDLTLRRGQLVLVVGPVGAGKSSLLRAMAGIVHHGGLLRWNEEAVTEPELFLRPNQVGYVGQLPRVLSGTVADNIELGHQVDAEKAVTIAQLSHDLAAAGGGLGLLIGHKGTRLSGGQLQRLALARALAPRTELLIADDVSSALDVTTELDLWRALRSTGVTVIGSTSKQAALAQADHVVVLTDGTVAASGPWQDLAPRWGHLAG</sequence>
<evidence type="ECO:0000256" key="4">
    <source>
        <dbReference type="ARBA" id="ARBA00022840"/>
    </source>
</evidence>
<evidence type="ECO:0000256" key="5">
    <source>
        <dbReference type="ARBA" id="ARBA00022989"/>
    </source>
</evidence>
<feature type="transmembrane region" description="Helical" evidence="7">
    <location>
        <begin position="16"/>
        <end position="41"/>
    </location>
</feature>
<dbReference type="InterPro" id="IPR003593">
    <property type="entry name" value="AAA+_ATPase"/>
</dbReference>
<evidence type="ECO:0000313" key="11">
    <source>
        <dbReference type="Proteomes" id="UP000198362"/>
    </source>
</evidence>
<dbReference type="EMBL" id="FZPH01000003">
    <property type="protein sequence ID" value="SNT11830.1"/>
    <property type="molecule type" value="Genomic_DNA"/>
</dbReference>
<dbReference type="SUPFAM" id="SSF90123">
    <property type="entry name" value="ABC transporter transmembrane region"/>
    <property type="match status" value="2"/>
</dbReference>
<evidence type="ECO:0000256" key="1">
    <source>
        <dbReference type="ARBA" id="ARBA00004651"/>
    </source>
</evidence>
<keyword evidence="2 7" id="KW-0812">Transmembrane</keyword>
<dbReference type="Gene3D" id="1.20.1560.10">
    <property type="entry name" value="ABC transporter type 1, transmembrane domain"/>
    <property type="match status" value="2"/>
</dbReference>
<name>A0A239K1C8_9ACTN</name>
<dbReference type="OrthoDB" id="9806127at2"/>
<dbReference type="SUPFAM" id="SSF52540">
    <property type="entry name" value="P-loop containing nucleoside triphosphate hydrolases"/>
    <property type="match status" value="2"/>
</dbReference>
<evidence type="ECO:0000313" key="10">
    <source>
        <dbReference type="EMBL" id="SNT11830.1"/>
    </source>
</evidence>
<feature type="domain" description="ABC transmembrane type-1" evidence="9">
    <location>
        <begin position="710"/>
        <end position="899"/>
    </location>
</feature>
<dbReference type="PROSITE" id="PS00211">
    <property type="entry name" value="ABC_TRANSPORTER_1"/>
    <property type="match status" value="1"/>
</dbReference>
<dbReference type="Proteomes" id="UP000198362">
    <property type="component" value="Unassembled WGS sequence"/>
</dbReference>
<keyword evidence="5 7" id="KW-1133">Transmembrane helix</keyword>
<dbReference type="InterPro" id="IPR027417">
    <property type="entry name" value="P-loop_NTPase"/>
</dbReference>
<dbReference type="InterPro" id="IPR017871">
    <property type="entry name" value="ABC_transporter-like_CS"/>
</dbReference>
<dbReference type="PROSITE" id="PS50929">
    <property type="entry name" value="ABC_TM1F"/>
    <property type="match status" value="2"/>
</dbReference>
<dbReference type="Pfam" id="PF00664">
    <property type="entry name" value="ABC_membrane"/>
    <property type="match status" value="1"/>
</dbReference>
<dbReference type="InterPro" id="IPR011527">
    <property type="entry name" value="ABC1_TM_dom"/>
</dbReference>
<dbReference type="GO" id="GO:0034040">
    <property type="term" value="F:ATPase-coupled lipid transmembrane transporter activity"/>
    <property type="evidence" value="ECO:0007669"/>
    <property type="project" value="TreeGrafter"/>
</dbReference>
<evidence type="ECO:0000259" key="9">
    <source>
        <dbReference type="PROSITE" id="PS50929"/>
    </source>
</evidence>
<dbReference type="PROSITE" id="PS50893">
    <property type="entry name" value="ABC_TRANSPORTER_2"/>
    <property type="match status" value="2"/>
</dbReference>
<dbReference type="GO" id="GO:0005524">
    <property type="term" value="F:ATP binding"/>
    <property type="evidence" value="ECO:0007669"/>
    <property type="project" value="UniProtKB-KW"/>
</dbReference>
<dbReference type="PANTHER" id="PTHR24221">
    <property type="entry name" value="ATP-BINDING CASSETTE SUB-FAMILY B"/>
    <property type="match status" value="1"/>
</dbReference>
<keyword evidence="11" id="KW-1185">Reference proteome</keyword>
<feature type="domain" description="ABC transporter" evidence="8">
    <location>
        <begin position="944"/>
        <end position="1165"/>
    </location>
</feature>
<keyword evidence="6 7" id="KW-0472">Membrane</keyword>
<dbReference type="RefSeq" id="WP_089246617.1">
    <property type="nucleotide sequence ID" value="NZ_FZPH01000003.1"/>
</dbReference>
<evidence type="ECO:0000256" key="3">
    <source>
        <dbReference type="ARBA" id="ARBA00022741"/>
    </source>
</evidence>
<dbReference type="AlphaFoldDB" id="A0A239K1C8"/>
<reference evidence="10 11" key="1">
    <citation type="submission" date="2017-06" db="EMBL/GenBank/DDBJ databases">
        <authorList>
            <person name="Kim H.J."/>
            <person name="Triplett B.A."/>
        </authorList>
    </citation>
    <scope>NUCLEOTIDE SEQUENCE [LARGE SCALE GENOMIC DNA]</scope>
    <source>
        <strain evidence="10 11">CGMCC 4.5593</strain>
    </source>
</reference>
<evidence type="ECO:0000259" key="8">
    <source>
        <dbReference type="PROSITE" id="PS50893"/>
    </source>
</evidence>
<feature type="transmembrane region" description="Helical" evidence="7">
    <location>
        <begin position="48"/>
        <end position="70"/>
    </location>
</feature>
<feature type="transmembrane region" description="Helical" evidence="7">
    <location>
        <begin position="664"/>
        <end position="688"/>
    </location>
</feature>
<organism evidence="10 11">
    <name type="scientific">Asanoa hainanensis</name>
    <dbReference type="NCBI Taxonomy" id="560556"/>
    <lineage>
        <taxon>Bacteria</taxon>
        <taxon>Bacillati</taxon>
        <taxon>Actinomycetota</taxon>
        <taxon>Actinomycetes</taxon>
        <taxon>Micromonosporales</taxon>
        <taxon>Micromonosporaceae</taxon>
        <taxon>Asanoa</taxon>
    </lineage>
</organism>
<feature type="transmembrane region" description="Helical" evidence="7">
    <location>
        <begin position="143"/>
        <end position="163"/>
    </location>
</feature>
<dbReference type="GO" id="GO:0140359">
    <property type="term" value="F:ABC-type transporter activity"/>
    <property type="evidence" value="ECO:0007669"/>
    <property type="project" value="InterPro"/>
</dbReference>
<evidence type="ECO:0000256" key="2">
    <source>
        <dbReference type="ARBA" id="ARBA00022692"/>
    </source>
</evidence>
<dbReference type="InterPro" id="IPR003439">
    <property type="entry name" value="ABC_transporter-like_ATP-bd"/>
</dbReference>
<feature type="transmembrane region" description="Helical" evidence="7">
    <location>
        <begin position="261"/>
        <end position="278"/>
    </location>
</feature>
<feature type="transmembrane region" description="Helical" evidence="7">
    <location>
        <begin position="761"/>
        <end position="778"/>
    </location>
</feature>
<dbReference type="InterPro" id="IPR036640">
    <property type="entry name" value="ABC1_TM_sf"/>
</dbReference>
<dbReference type="InterPro" id="IPR039421">
    <property type="entry name" value="Type_1_exporter"/>
</dbReference>
<keyword evidence="4" id="KW-0067">ATP-binding</keyword>
<dbReference type="Pfam" id="PF00005">
    <property type="entry name" value="ABC_tran"/>
    <property type="match status" value="2"/>
</dbReference>
<protein>
    <submittedName>
        <fullName evidence="10">ABC-type multidrug transport system, ATPase and permease component</fullName>
    </submittedName>
</protein>
<dbReference type="PANTHER" id="PTHR24221:SF654">
    <property type="entry name" value="ATP-BINDING CASSETTE SUB-FAMILY B MEMBER 6"/>
    <property type="match status" value="1"/>
</dbReference>
<feature type="domain" description="ABC transporter" evidence="8">
    <location>
        <begin position="319"/>
        <end position="557"/>
    </location>
</feature>
<feature type="domain" description="ABC transmembrane type-1" evidence="9">
    <location>
        <begin position="15"/>
        <end position="290"/>
    </location>
</feature>
<gene>
    <name evidence="10" type="ORF">SAMN05421812_103244</name>
</gene>
<feature type="transmembrane region" description="Helical" evidence="7">
    <location>
        <begin position="231"/>
        <end position="255"/>
    </location>
</feature>
<dbReference type="GO" id="GO:0016887">
    <property type="term" value="F:ATP hydrolysis activity"/>
    <property type="evidence" value="ECO:0007669"/>
    <property type="project" value="InterPro"/>
</dbReference>
<accession>A0A239K1C8</accession>
<comment type="subcellular location">
    <subcellularLocation>
        <location evidence="1">Cell membrane</location>
        <topology evidence="1">Multi-pass membrane protein</topology>
    </subcellularLocation>
</comment>
<proteinExistence type="predicted"/>
<keyword evidence="3" id="KW-0547">Nucleotide-binding</keyword>
<feature type="transmembrane region" description="Helical" evidence="7">
    <location>
        <begin position="628"/>
        <end position="652"/>
    </location>
</feature>
<dbReference type="Gene3D" id="3.40.50.300">
    <property type="entry name" value="P-loop containing nucleotide triphosphate hydrolases"/>
    <property type="match status" value="2"/>
</dbReference>
<dbReference type="GO" id="GO:0005886">
    <property type="term" value="C:plasma membrane"/>
    <property type="evidence" value="ECO:0007669"/>
    <property type="project" value="UniProtKB-SubCell"/>
</dbReference>